<reference evidence="6" key="1">
    <citation type="journal article" date="2019" name="Int. J. Syst. Evol. Microbiol.">
        <title>The Global Catalogue of Microorganisms (GCM) 10K type strain sequencing project: providing services to taxonomists for standard genome sequencing and annotation.</title>
        <authorList>
            <consortium name="The Broad Institute Genomics Platform"/>
            <consortium name="The Broad Institute Genome Sequencing Center for Infectious Disease"/>
            <person name="Wu L."/>
            <person name="Ma J."/>
        </authorList>
    </citation>
    <scope>NUCLEOTIDE SEQUENCE [LARGE SCALE GENOMIC DNA]</scope>
    <source>
        <strain evidence="6">CGMCC 1.16226</strain>
    </source>
</reference>
<dbReference type="InterPro" id="IPR020991">
    <property type="entry name" value="Connector_podovirus"/>
</dbReference>
<keyword evidence="2" id="KW-1188">Viral release from host cell</keyword>
<dbReference type="Proteomes" id="UP001597349">
    <property type="component" value="Unassembled WGS sequence"/>
</dbReference>
<protein>
    <submittedName>
        <fullName evidence="5">Portal protein</fullName>
    </submittedName>
</protein>
<organism evidence="5 6">
    <name type="scientific">Mesorhizobium calcicola</name>
    <dbReference type="NCBI Taxonomy" id="1300310"/>
    <lineage>
        <taxon>Bacteria</taxon>
        <taxon>Pseudomonadati</taxon>
        <taxon>Pseudomonadota</taxon>
        <taxon>Alphaproteobacteria</taxon>
        <taxon>Hyphomicrobiales</taxon>
        <taxon>Phyllobacteriaceae</taxon>
        <taxon>Mesorhizobium</taxon>
    </lineage>
</organism>
<name>A0ABW4W9G3_9HYPH</name>
<proteinExistence type="predicted"/>
<evidence type="ECO:0000256" key="3">
    <source>
        <dbReference type="ARBA" id="ARBA00023219"/>
    </source>
</evidence>
<sequence>MTDSRARDILSRQSELESERSQYEAVWEQVAEFCDPDAPDIWSGRRGGGADSQAERQERRGARVYANTINSAANRLAAGLESLIIPQSEKWHGLSTAQMNDEETDEEKEWAEALRDFLFSLRYSANSNFVPATQACLRNVVRYGPAYLYAEEGFGSTLIRYASIPVVEGYLSRNRWGQVDIFHRRYERTARQAAQLLGYEKLPARIKVLVDDPAKCETRISLVQCIQPRDERKMYRLGGHTQYLDTAFASYHVIEDEEEIVRESGFRTFPVSTFNWRRYEGDPYGISPTIEALTTVRKENAVRRSGLRALQQITDPATASKARLDYVPVLNPGENYPGLIDDNGRPMIVPISTGQNPTYAFNYAQSRADEIRDMMFVNLFQTLVQNPQMTATEALIRQEEKGALLGPSGSIIQAGFATNLDRELGILEDKGLYDEDSRFLPPASLAGKAVRPTFTGPLDVLRRSAEARDTIQVVTTAMQIAQFDPGVMDNIDSDEAIKIVQGASRSPQRIFRRKEEVDGMRDARAKASQAQAGMAAIATAGKAAKDAVPAAVQARDSGLLDGLQGMLQGAAGGQGAQTGQGTPGGQAPAGGGA</sequence>
<feature type="region of interest" description="Disordered" evidence="4">
    <location>
        <begin position="38"/>
        <end position="59"/>
    </location>
</feature>
<dbReference type="Pfam" id="PF12236">
    <property type="entry name" value="Head-tail_con"/>
    <property type="match status" value="1"/>
</dbReference>
<evidence type="ECO:0000313" key="5">
    <source>
        <dbReference type="EMBL" id="MFD2052816.1"/>
    </source>
</evidence>
<evidence type="ECO:0000313" key="6">
    <source>
        <dbReference type="Proteomes" id="UP001597349"/>
    </source>
</evidence>
<evidence type="ECO:0000256" key="2">
    <source>
        <dbReference type="ARBA" id="ARBA00022612"/>
    </source>
</evidence>
<comment type="subcellular location">
    <subcellularLocation>
        <location evidence="1">Virion</location>
    </subcellularLocation>
</comment>
<gene>
    <name evidence="5" type="ORF">ACFSQT_06740</name>
</gene>
<evidence type="ECO:0000256" key="1">
    <source>
        <dbReference type="ARBA" id="ARBA00004328"/>
    </source>
</evidence>
<comment type="caution">
    <text evidence="5">The sequence shown here is derived from an EMBL/GenBank/DDBJ whole genome shotgun (WGS) entry which is preliminary data.</text>
</comment>
<evidence type="ECO:0000256" key="4">
    <source>
        <dbReference type="SAM" id="MobiDB-lite"/>
    </source>
</evidence>
<dbReference type="EMBL" id="JBHUGY010000014">
    <property type="protein sequence ID" value="MFD2052816.1"/>
    <property type="molecule type" value="Genomic_DNA"/>
</dbReference>
<dbReference type="RefSeq" id="WP_379017685.1">
    <property type="nucleotide sequence ID" value="NZ_JBHUGY010000014.1"/>
</dbReference>
<feature type="region of interest" description="Disordered" evidence="4">
    <location>
        <begin position="570"/>
        <end position="593"/>
    </location>
</feature>
<keyword evidence="6" id="KW-1185">Reference proteome</keyword>
<keyword evidence="3" id="KW-0231">Viral genome packaging</keyword>
<accession>A0ABW4W9G3</accession>